<accession>A0A6G6Y790</accession>
<keyword evidence="4" id="KW-1185">Reference proteome</keyword>
<dbReference type="EMBL" id="CP049109">
    <property type="protein sequence ID" value="QIG80578.1"/>
    <property type="molecule type" value="Genomic_DNA"/>
</dbReference>
<proteinExistence type="predicted"/>
<name>A0A6G6Y790_9SPHN</name>
<dbReference type="InterPro" id="IPR005184">
    <property type="entry name" value="DUF306_Meta_HslJ"/>
</dbReference>
<dbReference type="AlphaFoldDB" id="A0A6G6Y790"/>
<dbReference type="PROSITE" id="PS51257">
    <property type="entry name" value="PROKAR_LIPOPROTEIN"/>
    <property type="match status" value="1"/>
</dbReference>
<feature type="chain" id="PRO_5026071932" evidence="1">
    <location>
        <begin position="24"/>
        <end position="252"/>
    </location>
</feature>
<reference evidence="3 4" key="1">
    <citation type="submission" date="2020-02" db="EMBL/GenBank/DDBJ databases">
        <authorList>
            <person name="Zheng R.K."/>
            <person name="Sun C.M."/>
        </authorList>
    </citation>
    <scope>NUCLEOTIDE SEQUENCE [LARGE SCALE GENOMIC DNA]</scope>
    <source>
        <strain evidence="4">zrk23</strain>
    </source>
</reference>
<dbReference type="KEGG" id="spzr:G5C33_12840"/>
<dbReference type="InterPro" id="IPR053147">
    <property type="entry name" value="Hsp_HslJ-like"/>
</dbReference>
<dbReference type="Proteomes" id="UP000501568">
    <property type="component" value="Chromosome"/>
</dbReference>
<dbReference type="InterPro" id="IPR038670">
    <property type="entry name" value="HslJ-like_sf"/>
</dbReference>
<evidence type="ECO:0000256" key="1">
    <source>
        <dbReference type="SAM" id="SignalP"/>
    </source>
</evidence>
<gene>
    <name evidence="3" type="ORF">G5C33_12840</name>
</gene>
<evidence type="ECO:0000313" key="3">
    <source>
        <dbReference type="EMBL" id="QIG80578.1"/>
    </source>
</evidence>
<evidence type="ECO:0000259" key="2">
    <source>
        <dbReference type="Pfam" id="PF03724"/>
    </source>
</evidence>
<feature type="signal peptide" evidence="1">
    <location>
        <begin position="1"/>
        <end position="23"/>
    </location>
</feature>
<sequence>MLPRLIPIAAPFAALIAGGCTMAQPGGAPTPAAPVAVEPYRAIGTEPFWSLTIDADTMRFERPDHPPLVRERPQARVALASQNFATRDMLVQVFSARSCSDGMSDRTYPDTVQVTVNGTRYRGCGGTPAEAATADSSAILDGSWRIVSIAGEAIDDEHATIRFQDGRISASAGCNRMGGSFRFENDRLVTGAMMSTRMACPAPLMARESALSALLGQPLAYSTDAAERLILTAPDGETLVLRPQAPAPRPMR</sequence>
<keyword evidence="1" id="KW-0732">Signal</keyword>
<dbReference type="PANTHER" id="PTHR35535:SF2">
    <property type="entry name" value="DUF306 DOMAIN-CONTAINING PROTEIN"/>
    <property type="match status" value="1"/>
</dbReference>
<dbReference type="Pfam" id="PF03724">
    <property type="entry name" value="META"/>
    <property type="match status" value="1"/>
</dbReference>
<organism evidence="3 4">
    <name type="scientific">Stakelama tenebrarum</name>
    <dbReference type="NCBI Taxonomy" id="2711215"/>
    <lineage>
        <taxon>Bacteria</taxon>
        <taxon>Pseudomonadati</taxon>
        <taxon>Pseudomonadota</taxon>
        <taxon>Alphaproteobacteria</taxon>
        <taxon>Sphingomonadales</taxon>
        <taxon>Sphingomonadaceae</taxon>
        <taxon>Stakelama</taxon>
    </lineage>
</organism>
<feature type="domain" description="DUF306" evidence="2">
    <location>
        <begin position="139"/>
        <end position="240"/>
    </location>
</feature>
<dbReference type="PANTHER" id="PTHR35535">
    <property type="entry name" value="HEAT SHOCK PROTEIN HSLJ"/>
    <property type="match status" value="1"/>
</dbReference>
<protein>
    <submittedName>
        <fullName evidence="3">META domain-containing protein</fullName>
    </submittedName>
</protein>
<dbReference type="RefSeq" id="WP_165327585.1">
    <property type="nucleotide sequence ID" value="NZ_CP049109.1"/>
</dbReference>
<evidence type="ECO:0000313" key="4">
    <source>
        <dbReference type="Proteomes" id="UP000501568"/>
    </source>
</evidence>
<dbReference type="Gene3D" id="2.40.128.270">
    <property type="match status" value="1"/>
</dbReference>